<proteinExistence type="predicted"/>
<gene>
    <name evidence="1" type="ORF">GCM10023149_43070</name>
</gene>
<comment type="caution">
    <text evidence="1">The sequence shown here is derived from an EMBL/GenBank/DDBJ whole genome shotgun (WGS) entry which is preliminary data.</text>
</comment>
<reference evidence="2" key="1">
    <citation type="journal article" date="2019" name="Int. J. Syst. Evol. Microbiol.">
        <title>The Global Catalogue of Microorganisms (GCM) 10K type strain sequencing project: providing services to taxonomists for standard genome sequencing and annotation.</title>
        <authorList>
            <consortium name="The Broad Institute Genomics Platform"/>
            <consortium name="The Broad Institute Genome Sequencing Center for Infectious Disease"/>
            <person name="Wu L."/>
            <person name="Ma J."/>
        </authorList>
    </citation>
    <scope>NUCLEOTIDE SEQUENCE [LARGE SCALE GENOMIC DNA]</scope>
    <source>
        <strain evidence="2">JCM 17705</strain>
    </source>
</reference>
<keyword evidence="2" id="KW-1185">Reference proteome</keyword>
<dbReference type="Proteomes" id="UP001500582">
    <property type="component" value="Unassembled WGS sequence"/>
</dbReference>
<sequence length="102" mass="11692">MDLQQKIFGIDKEALADSLNRTGYAQVSELLTSAECDELISNYSATNLYRKTVVMERHQYGIGEYKYFNYPLPAIVQQLRESIYPLLAPVANKWMQVLGIDK</sequence>
<evidence type="ECO:0000313" key="2">
    <source>
        <dbReference type="Proteomes" id="UP001500582"/>
    </source>
</evidence>
<evidence type="ECO:0000313" key="1">
    <source>
        <dbReference type="EMBL" id="GAA4335203.1"/>
    </source>
</evidence>
<protein>
    <submittedName>
        <fullName evidence="1">Uncharacterized protein</fullName>
    </submittedName>
</protein>
<dbReference type="InterPro" id="IPR018655">
    <property type="entry name" value="DUF2086"/>
</dbReference>
<dbReference type="EMBL" id="BAABFT010000015">
    <property type="protein sequence ID" value="GAA4335203.1"/>
    <property type="molecule type" value="Genomic_DNA"/>
</dbReference>
<organism evidence="1 2">
    <name type="scientific">Mucilaginibacter gynuensis</name>
    <dbReference type="NCBI Taxonomy" id="1302236"/>
    <lineage>
        <taxon>Bacteria</taxon>
        <taxon>Pseudomonadati</taxon>
        <taxon>Bacteroidota</taxon>
        <taxon>Sphingobacteriia</taxon>
        <taxon>Sphingobacteriales</taxon>
        <taxon>Sphingobacteriaceae</taxon>
        <taxon>Mucilaginibacter</taxon>
    </lineage>
</organism>
<dbReference type="Pfam" id="PF09859">
    <property type="entry name" value="Oxygenase-NA"/>
    <property type="match status" value="1"/>
</dbReference>
<name>A0ABP8H6V9_9SPHI</name>
<accession>A0ABP8H6V9</accession>